<gene>
    <name evidence="2" type="ORF">SDRG_03661</name>
</gene>
<keyword evidence="3" id="KW-1185">Reference proteome</keyword>
<dbReference type="OrthoDB" id="10327175at2759"/>
<organism evidence="2 3">
    <name type="scientific">Saprolegnia diclina (strain VS20)</name>
    <dbReference type="NCBI Taxonomy" id="1156394"/>
    <lineage>
        <taxon>Eukaryota</taxon>
        <taxon>Sar</taxon>
        <taxon>Stramenopiles</taxon>
        <taxon>Oomycota</taxon>
        <taxon>Saprolegniomycetes</taxon>
        <taxon>Saprolegniales</taxon>
        <taxon>Saprolegniaceae</taxon>
        <taxon>Saprolegnia</taxon>
    </lineage>
</organism>
<feature type="transmembrane region" description="Helical" evidence="1">
    <location>
        <begin position="588"/>
        <end position="612"/>
    </location>
</feature>
<proteinExistence type="predicted"/>
<dbReference type="InParanoid" id="T0QN32"/>
<evidence type="ECO:0000256" key="1">
    <source>
        <dbReference type="SAM" id="Phobius"/>
    </source>
</evidence>
<feature type="transmembrane region" description="Helical" evidence="1">
    <location>
        <begin position="633"/>
        <end position="654"/>
    </location>
</feature>
<feature type="transmembrane region" description="Helical" evidence="1">
    <location>
        <begin position="1479"/>
        <end position="1499"/>
    </location>
</feature>
<keyword evidence="1" id="KW-0472">Membrane</keyword>
<dbReference type="GeneID" id="19944388"/>
<dbReference type="VEuPathDB" id="FungiDB:SDRG_03661"/>
<dbReference type="EMBL" id="JH767139">
    <property type="protein sequence ID" value="EQC39459.1"/>
    <property type="molecule type" value="Genomic_DNA"/>
</dbReference>
<dbReference type="Proteomes" id="UP000030762">
    <property type="component" value="Unassembled WGS sequence"/>
</dbReference>
<keyword evidence="1" id="KW-0812">Transmembrane</keyword>
<reference evidence="2 3" key="1">
    <citation type="submission" date="2012-04" db="EMBL/GenBank/DDBJ databases">
        <title>The Genome Sequence of Saprolegnia declina VS20.</title>
        <authorList>
            <consortium name="The Broad Institute Genome Sequencing Platform"/>
            <person name="Russ C."/>
            <person name="Nusbaum C."/>
            <person name="Tyler B."/>
            <person name="van West P."/>
            <person name="Dieguez-Uribeondo J."/>
            <person name="de Bruijn I."/>
            <person name="Tripathy S."/>
            <person name="Jiang R."/>
            <person name="Young S.K."/>
            <person name="Zeng Q."/>
            <person name="Gargeya S."/>
            <person name="Fitzgerald M."/>
            <person name="Haas B."/>
            <person name="Abouelleil A."/>
            <person name="Alvarado L."/>
            <person name="Arachchi H.M."/>
            <person name="Berlin A."/>
            <person name="Chapman S.B."/>
            <person name="Goldberg J."/>
            <person name="Griggs A."/>
            <person name="Gujja S."/>
            <person name="Hansen M."/>
            <person name="Howarth C."/>
            <person name="Imamovic A."/>
            <person name="Larimer J."/>
            <person name="McCowen C."/>
            <person name="Montmayeur A."/>
            <person name="Murphy C."/>
            <person name="Neiman D."/>
            <person name="Pearson M."/>
            <person name="Priest M."/>
            <person name="Roberts A."/>
            <person name="Saif S."/>
            <person name="Shea T."/>
            <person name="Sisk P."/>
            <person name="Sykes S."/>
            <person name="Wortman J."/>
            <person name="Nusbaum C."/>
            <person name="Birren B."/>
        </authorList>
    </citation>
    <scope>NUCLEOTIDE SEQUENCE [LARGE SCALE GENOMIC DNA]</scope>
    <source>
        <strain evidence="2 3">VS20</strain>
    </source>
</reference>
<accession>T0QN32</accession>
<feature type="transmembrane region" description="Helical" evidence="1">
    <location>
        <begin position="12"/>
        <end position="31"/>
    </location>
</feature>
<feature type="transmembrane region" description="Helical" evidence="1">
    <location>
        <begin position="1560"/>
        <end position="1577"/>
    </location>
</feature>
<evidence type="ECO:0000313" key="3">
    <source>
        <dbReference type="Proteomes" id="UP000030762"/>
    </source>
</evidence>
<feature type="transmembrane region" description="Helical" evidence="1">
    <location>
        <begin position="1520"/>
        <end position="1540"/>
    </location>
</feature>
<feature type="transmembrane region" description="Helical" evidence="1">
    <location>
        <begin position="760"/>
        <end position="784"/>
    </location>
</feature>
<keyword evidence="1" id="KW-1133">Transmembrane helix</keyword>
<protein>
    <submittedName>
        <fullName evidence="2">Uncharacterized protein</fullName>
    </submittedName>
</protein>
<feature type="transmembrane region" description="Helical" evidence="1">
    <location>
        <begin position="674"/>
        <end position="696"/>
    </location>
</feature>
<sequence length="1760" mass="193653">MSLGISPRQLLEALLGVTYVVLSVLSGIMYLRVLAQSSANDLWWPHYNASGYEAFLVDLINQMLPVVSSGTWDLRSPDAMVPQAYARLSAATRIYPPYIHSLLVSPRLTSPTFVIPKLRALTPFWSMRINVPSCWVDFNQSFEMALTIARQQRCAQRYRHNAAVYLEAVVRNQVWADYMAMWGTPGSYFDVAVQQGLRASIAGQTWLTNVSIAAKTTSVADEVDYWQKHNLTSFELQWQNRWLTGISDTLQLTNAFGLTEALPLKVQPLLAGSWSSQTMNWMPIQVAYNAMILNRSMVRDTAQYVGLNTSLLPTVNFETYRGLADTAGQLVGQAALFHATVGPYFNVDTRIKPMVPDLLGAYNTFHSALFARLDASRPLFDGLLTLRPLQLAPLPASWRNATYFGGDPMCTNGAPTGFVQAPFSFYDDCSHLHPFTVVAAPTTLLFALLAANATLDEICGLQTNLAPVVCSDALNASMRFLYDLALPVSVRAAIETARPALDAAQISLMQFAQRPGTNWTLLTAPLSASERSLGWSFYGWCLLHEWAKGTREVVSFEGNTATLVLVSDAYDGDPFVTGDKPLHDATRVLYYLVVYSASVLALVGLYSVGYAIHLRFHLLGRNLRFFNRLVGSIWVGRPTLFLRGLSAILMLSTSQLSLTAVGGYSRLLFAPRPLWQTLLIAGEATWVLYVVTDVLLICLPHQDTIRIYGPLSSLCAFTVVVVQELMSPIQATLTLERDCTMQDLDYTISCKVGTLMVGDFTRLCTLLGAQLLALFVVMGATYGLRKRPNRVTTFEDVSLLLSGLPAALLTPLRAQSDNYDAVTCVLCGIVPFTVHTRRRVFHLILWVFLQDTIARSHCNLSRVSVVGLLSRATAPPSMHHLGPLLPHRLGLLERGKHVKLAIGGCFMAAAITGSISYLQVAKANLANDFFWASFQMSTIHSFFGSWLNEQLVLRVVDGALDATDGRLNLLGTHIATVSATTTYGATLAYGDLSAIEASIAGLRVSDACNAPWIFTPYCYLDWKKKWSMAYSNQRQLRCQKMEENAAVYLESVLRNIDFATFAYCWGSAFETAFGVDLRQSSDGQDWLHSMAMERLPLQDETALWRQHNLSIFQVQWQNYKRIGVFNSYSIVNAFGISYPMTLMALNGSYRWSSQTSYKMYWSLANDLSAIASNTSGISGLSLLRTSPRFAFANTSLQAVLTANLTLMSPLANGLALVAAMLGPFGVTDMVYVSVPALVMELVRDIVNDARKAMAMSLDAQTLYASIVPNTMSCPIPSKWSALETLGSSPLCPEYLASKPLAKCFSNLVAFSSPCLPAVPSPSRITATRTHYLVSAILASVAPTTNLTAVCAADASFVPECRTFLNLTRAFLTQYLDPTNYVDRTHIVNTVVDDLNISFMVYTRAPALQLVSTPVFEAPAFRFFGWTYLTSWVLGLREVVSFQGDVATLTLLSDEIPQLTQGVLDWQLATNVAQYLQSGVLYVTCMMLSVSVIVSLYVLVIRGHIEGLNMLELSRVAGIVWVGRPLLFLRSLTALCVLSTASLELDTSGVLSRLRAPPTPWYTVLLAAGETTWFVAVVNDIGLILTREHAALFVTPNSLLVWLVVAVLTALQPITASLSLQTTCHVTETDYQVHCHSAEIAIGSVTRLVQLHGIVLGCTCVSYSLVRWRIRSLPPTPTTSLLLSSGAKYLFLHGGRIIENVYYIDRASAALTGVLTLRYGATVYALDVKLWRLVVTPVHDRVVNGWIGSEAELAATYALID</sequence>
<dbReference type="eggNOG" id="ENOG502SD6V">
    <property type="taxonomic scope" value="Eukaryota"/>
</dbReference>
<dbReference type="RefSeq" id="XP_008607520.1">
    <property type="nucleotide sequence ID" value="XM_008609298.1"/>
</dbReference>
<dbReference type="OMA" id="YNASGYE"/>
<evidence type="ECO:0000313" key="2">
    <source>
        <dbReference type="EMBL" id="EQC39459.1"/>
    </source>
</evidence>
<name>T0QN32_SAPDV</name>
<feature type="transmembrane region" description="Helical" evidence="1">
    <location>
        <begin position="1589"/>
        <end position="1610"/>
    </location>
</feature>